<keyword evidence="6 8" id="KW-0472">Membrane</keyword>
<dbReference type="Proteomes" id="UP001162972">
    <property type="component" value="Chromosome 14"/>
</dbReference>
<dbReference type="InterPro" id="IPR037185">
    <property type="entry name" value="EmrE-like"/>
</dbReference>
<evidence type="ECO:0000256" key="4">
    <source>
        <dbReference type="ARBA" id="ARBA00022692"/>
    </source>
</evidence>
<evidence type="ECO:0008006" key="11">
    <source>
        <dbReference type="Google" id="ProtNLM"/>
    </source>
</evidence>
<dbReference type="EMBL" id="JAPFFJ010000019">
    <property type="protein sequence ID" value="KAJ6401309.1"/>
    <property type="molecule type" value="Genomic_DNA"/>
</dbReference>
<accession>A0AAD6JBU8</accession>
<evidence type="ECO:0000256" key="1">
    <source>
        <dbReference type="ARBA" id="ARBA00004141"/>
    </source>
</evidence>
<keyword evidence="3" id="KW-0813">Transport</keyword>
<keyword evidence="4 8" id="KW-0812">Transmembrane</keyword>
<comment type="similarity">
    <text evidence="2">Belongs to the SLC35F solute transporter family.</text>
</comment>
<evidence type="ECO:0000256" key="3">
    <source>
        <dbReference type="ARBA" id="ARBA00022448"/>
    </source>
</evidence>
<comment type="subcellular location">
    <subcellularLocation>
        <location evidence="1">Membrane</location>
        <topology evidence="1">Multi-pass membrane protein</topology>
    </subcellularLocation>
</comment>
<dbReference type="AlphaFoldDB" id="A0AAD6JBU8"/>
<name>A0AAD6JBU8_9ROSI</name>
<sequence>MLSFKEFCTTKTLVALGLGQFLSLVITSTGFLSSELARRGINAPTSQSFLNYVFLAIVYGSIMLYRKQALKAKWYYYAILSLVDVEANFLVVKAYQYTSITSVMLLDCWSIPSVMVLTWFFLSTKYRFKKIAGVVVCVAGLVMVVFSDVHAGDRSGGSSPHKGDALVIAGATLYAISNVSEEFLVKNADRVELMSLLGFFGAIISAIQISIMEHNEIKSIHWSAGAALPFFGFAVAMFLFYSLVPILLKISGSTMLNLSLLTSDMWAVDWAYYLAFAAVAAGLVVYSGGDKEEDRHCADVVDEDHERSKHFDEEACSGNRSKKTLLGSSKTGDSSKRDLASTSSMETGKASRTRMWEKMYGGSSHN</sequence>
<feature type="region of interest" description="Disordered" evidence="7">
    <location>
        <begin position="321"/>
        <end position="366"/>
    </location>
</feature>
<organism evidence="9 10">
    <name type="scientific">Salix udensis</name>
    <dbReference type="NCBI Taxonomy" id="889485"/>
    <lineage>
        <taxon>Eukaryota</taxon>
        <taxon>Viridiplantae</taxon>
        <taxon>Streptophyta</taxon>
        <taxon>Embryophyta</taxon>
        <taxon>Tracheophyta</taxon>
        <taxon>Spermatophyta</taxon>
        <taxon>Magnoliopsida</taxon>
        <taxon>eudicotyledons</taxon>
        <taxon>Gunneridae</taxon>
        <taxon>Pentapetalae</taxon>
        <taxon>rosids</taxon>
        <taxon>fabids</taxon>
        <taxon>Malpighiales</taxon>
        <taxon>Salicaceae</taxon>
        <taxon>Saliceae</taxon>
        <taxon>Salix</taxon>
    </lineage>
</organism>
<dbReference type="GO" id="GO:0016020">
    <property type="term" value="C:membrane"/>
    <property type="evidence" value="ECO:0007669"/>
    <property type="project" value="UniProtKB-SubCell"/>
</dbReference>
<dbReference type="PANTHER" id="PTHR14233:SF4">
    <property type="entry name" value="SOLUTE CARRIER FAMILY 35 MEMBER F2"/>
    <property type="match status" value="1"/>
</dbReference>
<feature type="transmembrane region" description="Helical" evidence="8">
    <location>
        <begin position="131"/>
        <end position="151"/>
    </location>
</feature>
<dbReference type="InterPro" id="IPR052221">
    <property type="entry name" value="SLC35F_Transporter"/>
</dbReference>
<proteinExistence type="inferred from homology"/>
<feature type="transmembrane region" description="Helical" evidence="8">
    <location>
        <begin position="193"/>
        <end position="212"/>
    </location>
</feature>
<evidence type="ECO:0000256" key="8">
    <source>
        <dbReference type="SAM" id="Phobius"/>
    </source>
</evidence>
<dbReference type="Pfam" id="PF06027">
    <property type="entry name" value="SLC35F"/>
    <property type="match status" value="1"/>
</dbReference>
<evidence type="ECO:0000256" key="6">
    <source>
        <dbReference type="ARBA" id="ARBA00023136"/>
    </source>
</evidence>
<dbReference type="PANTHER" id="PTHR14233">
    <property type="entry name" value="DUF914-RELATED"/>
    <property type="match status" value="1"/>
</dbReference>
<keyword evidence="10" id="KW-1185">Reference proteome</keyword>
<evidence type="ECO:0000256" key="7">
    <source>
        <dbReference type="SAM" id="MobiDB-lite"/>
    </source>
</evidence>
<keyword evidence="5 8" id="KW-1133">Transmembrane helix</keyword>
<evidence type="ECO:0000256" key="5">
    <source>
        <dbReference type="ARBA" id="ARBA00022989"/>
    </source>
</evidence>
<feature type="transmembrane region" description="Helical" evidence="8">
    <location>
        <begin position="74"/>
        <end position="95"/>
    </location>
</feature>
<dbReference type="GO" id="GO:0022857">
    <property type="term" value="F:transmembrane transporter activity"/>
    <property type="evidence" value="ECO:0007669"/>
    <property type="project" value="InterPro"/>
</dbReference>
<feature type="transmembrane region" description="Helical" evidence="8">
    <location>
        <begin position="49"/>
        <end position="65"/>
    </location>
</feature>
<dbReference type="SUPFAM" id="SSF103481">
    <property type="entry name" value="Multidrug resistance efflux transporter EmrE"/>
    <property type="match status" value="1"/>
</dbReference>
<evidence type="ECO:0000256" key="2">
    <source>
        <dbReference type="ARBA" id="ARBA00007863"/>
    </source>
</evidence>
<feature type="transmembrane region" description="Helical" evidence="8">
    <location>
        <begin position="224"/>
        <end position="250"/>
    </location>
</feature>
<dbReference type="InterPro" id="IPR009262">
    <property type="entry name" value="SLC35_F1/F2/F6"/>
</dbReference>
<reference evidence="9 10" key="1">
    <citation type="journal article" date="2023" name="Int. J. Mol. Sci.">
        <title>De Novo Assembly and Annotation of 11 Diverse Shrub Willow (Salix) Genomes Reveals Novel Gene Organization in Sex-Linked Regions.</title>
        <authorList>
            <person name="Hyden B."/>
            <person name="Feng K."/>
            <person name="Yates T.B."/>
            <person name="Jawdy S."/>
            <person name="Cereghino C."/>
            <person name="Smart L.B."/>
            <person name="Muchero W."/>
        </authorList>
    </citation>
    <scope>NUCLEOTIDE SEQUENCE [LARGE SCALE GENOMIC DNA]</scope>
    <source>
        <tissue evidence="9">Shoot tip</tissue>
    </source>
</reference>
<evidence type="ECO:0000313" key="10">
    <source>
        <dbReference type="Proteomes" id="UP001162972"/>
    </source>
</evidence>
<gene>
    <name evidence="9" type="ORF">OIU84_016678</name>
</gene>
<feature type="transmembrane region" description="Helical" evidence="8">
    <location>
        <begin position="101"/>
        <end position="122"/>
    </location>
</feature>
<evidence type="ECO:0000313" key="9">
    <source>
        <dbReference type="EMBL" id="KAJ6401309.1"/>
    </source>
</evidence>
<feature type="transmembrane region" description="Helical" evidence="8">
    <location>
        <begin position="270"/>
        <end position="286"/>
    </location>
</feature>
<comment type="caution">
    <text evidence="9">The sequence shown here is derived from an EMBL/GenBank/DDBJ whole genome shotgun (WGS) entry which is preliminary data.</text>
</comment>
<protein>
    <recommendedName>
        <fullName evidence="11">Solute carrier family 35 member F1-like</fullName>
    </recommendedName>
</protein>